<protein>
    <submittedName>
        <fullName evidence="1 2">Uncharacterized protein</fullName>
    </submittedName>
</protein>
<dbReference type="EMBL" id="ABEU02000015">
    <property type="protein sequence ID" value="PNR39190.1"/>
    <property type="molecule type" value="Genomic_DNA"/>
</dbReference>
<organism evidence="1">
    <name type="scientific">Physcomitrium patens</name>
    <name type="common">Spreading-leaved earth moss</name>
    <name type="synonym">Physcomitrella patens</name>
    <dbReference type="NCBI Taxonomy" id="3218"/>
    <lineage>
        <taxon>Eukaryota</taxon>
        <taxon>Viridiplantae</taxon>
        <taxon>Streptophyta</taxon>
        <taxon>Embryophyta</taxon>
        <taxon>Bryophyta</taxon>
        <taxon>Bryophytina</taxon>
        <taxon>Bryopsida</taxon>
        <taxon>Funariidae</taxon>
        <taxon>Funariales</taxon>
        <taxon>Funariaceae</taxon>
        <taxon>Physcomitrium</taxon>
    </lineage>
</organism>
<reference evidence="2" key="3">
    <citation type="submission" date="2020-12" db="UniProtKB">
        <authorList>
            <consortium name="EnsemblPlants"/>
        </authorList>
    </citation>
    <scope>IDENTIFICATION</scope>
</reference>
<dbReference type="Proteomes" id="UP000006727">
    <property type="component" value="Chromosome 15"/>
</dbReference>
<reference evidence="1 3" key="1">
    <citation type="journal article" date="2008" name="Science">
        <title>The Physcomitrella genome reveals evolutionary insights into the conquest of land by plants.</title>
        <authorList>
            <person name="Rensing S."/>
            <person name="Lang D."/>
            <person name="Zimmer A."/>
            <person name="Terry A."/>
            <person name="Salamov A."/>
            <person name="Shapiro H."/>
            <person name="Nishiyama T."/>
            <person name="Perroud P.-F."/>
            <person name="Lindquist E."/>
            <person name="Kamisugi Y."/>
            <person name="Tanahashi T."/>
            <person name="Sakakibara K."/>
            <person name="Fujita T."/>
            <person name="Oishi K."/>
            <person name="Shin-I T."/>
            <person name="Kuroki Y."/>
            <person name="Toyoda A."/>
            <person name="Suzuki Y."/>
            <person name="Hashimoto A."/>
            <person name="Yamaguchi K."/>
            <person name="Sugano A."/>
            <person name="Kohara Y."/>
            <person name="Fujiyama A."/>
            <person name="Anterola A."/>
            <person name="Aoki S."/>
            <person name="Ashton N."/>
            <person name="Barbazuk W.B."/>
            <person name="Barker E."/>
            <person name="Bennetzen J."/>
            <person name="Bezanilla M."/>
            <person name="Blankenship R."/>
            <person name="Cho S.H."/>
            <person name="Dutcher S."/>
            <person name="Estelle M."/>
            <person name="Fawcett J.A."/>
            <person name="Gundlach H."/>
            <person name="Hanada K."/>
            <person name="Heyl A."/>
            <person name="Hicks K.A."/>
            <person name="Hugh J."/>
            <person name="Lohr M."/>
            <person name="Mayer K."/>
            <person name="Melkozernov A."/>
            <person name="Murata T."/>
            <person name="Nelson D."/>
            <person name="Pils B."/>
            <person name="Prigge M."/>
            <person name="Reiss B."/>
            <person name="Renner T."/>
            <person name="Rombauts S."/>
            <person name="Rushton P."/>
            <person name="Sanderfoot A."/>
            <person name="Schween G."/>
            <person name="Shiu S.-H."/>
            <person name="Stueber K."/>
            <person name="Theodoulou F.L."/>
            <person name="Tu H."/>
            <person name="Van de Peer Y."/>
            <person name="Verrier P.J."/>
            <person name="Waters E."/>
            <person name="Wood A."/>
            <person name="Yang L."/>
            <person name="Cove D."/>
            <person name="Cuming A."/>
            <person name="Hasebe M."/>
            <person name="Lucas S."/>
            <person name="Mishler D.B."/>
            <person name="Reski R."/>
            <person name="Grigoriev I."/>
            <person name="Quatrano R.S."/>
            <person name="Boore J.L."/>
        </authorList>
    </citation>
    <scope>NUCLEOTIDE SEQUENCE [LARGE SCALE GENOMIC DNA]</scope>
    <source>
        <strain evidence="2 3">cv. Gransden 2004</strain>
    </source>
</reference>
<dbReference type="EnsemblPlants" id="Pp3c15_7670V3.1">
    <property type="protein sequence ID" value="Pp3c15_7670V3.1"/>
    <property type="gene ID" value="Pp3c15_7670"/>
</dbReference>
<dbReference type="InParanoid" id="A0A2K1JCE4"/>
<accession>A0A2K1JCE4</accession>
<evidence type="ECO:0000313" key="2">
    <source>
        <dbReference type="EnsemblPlants" id="Pp3c15_7670V3.1"/>
    </source>
</evidence>
<reference evidence="1 3" key="2">
    <citation type="journal article" date="2018" name="Plant J.">
        <title>The Physcomitrella patens chromosome-scale assembly reveals moss genome structure and evolution.</title>
        <authorList>
            <person name="Lang D."/>
            <person name="Ullrich K.K."/>
            <person name="Murat F."/>
            <person name="Fuchs J."/>
            <person name="Jenkins J."/>
            <person name="Haas F.B."/>
            <person name="Piednoel M."/>
            <person name="Gundlach H."/>
            <person name="Van Bel M."/>
            <person name="Meyberg R."/>
            <person name="Vives C."/>
            <person name="Morata J."/>
            <person name="Symeonidi A."/>
            <person name="Hiss M."/>
            <person name="Muchero W."/>
            <person name="Kamisugi Y."/>
            <person name="Saleh O."/>
            <person name="Blanc G."/>
            <person name="Decker E.L."/>
            <person name="van Gessel N."/>
            <person name="Grimwood J."/>
            <person name="Hayes R.D."/>
            <person name="Graham S.W."/>
            <person name="Gunter L.E."/>
            <person name="McDaniel S.F."/>
            <person name="Hoernstein S.N.W."/>
            <person name="Larsson A."/>
            <person name="Li F.W."/>
            <person name="Perroud P.F."/>
            <person name="Phillips J."/>
            <person name="Ranjan P."/>
            <person name="Rokshar D.S."/>
            <person name="Rothfels C.J."/>
            <person name="Schneider L."/>
            <person name="Shu S."/>
            <person name="Stevenson D.W."/>
            <person name="Thummler F."/>
            <person name="Tillich M."/>
            <person name="Villarreal Aguilar J.C."/>
            <person name="Widiez T."/>
            <person name="Wong G.K."/>
            <person name="Wymore A."/>
            <person name="Zhang Y."/>
            <person name="Zimmer A.D."/>
            <person name="Quatrano R.S."/>
            <person name="Mayer K.F.X."/>
            <person name="Goodstein D."/>
            <person name="Casacuberta J.M."/>
            <person name="Vandepoele K."/>
            <person name="Reski R."/>
            <person name="Cuming A.C."/>
            <person name="Tuskan G.A."/>
            <person name="Maumus F."/>
            <person name="Salse J."/>
            <person name="Schmutz J."/>
            <person name="Rensing S.A."/>
        </authorList>
    </citation>
    <scope>NUCLEOTIDE SEQUENCE [LARGE SCALE GENOMIC DNA]</scope>
    <source>
        <strain evidence="2 3">cv. Gransden 2004</strain>
    </source>
</reference>
<gene>
    <name evidence="1" type="ORF">PHYPA_019468</name>
</gene>
<evidence type="ECO:0000313" key="3">
    <source>
        <dbReference type="Proteomes" id="UP000006727"/>
    </source>
</evidence>
<name>A0A2K1JCE4_PHYPA</name>
<proteinExistence type="predicted"/>
<sequence>MKEYLVSLNSARDCDTGYINNVFYGSCIKVCETGTVCTKQKHGCLA</sequence>
<evidence type="ECO:0000313" key="1">
    <source>
        <dbReference type="EMBL" id="PNR39190.1"/>
    </source>
</evidence>
<keyword evidence="3" id="KW-1185">Reference proteome</keyword>
<dbReference type="AlphaFoldDB" id="A0A2K1JCE4"/>
<dbReference type="Gramene" id="Pp3c15_7670V3.1">
    <property type="protein sequence ID" value="Pp3c15_7670V3.1"/>
    <property type="gene ID" value="Pp3c15_7670"/>
</dbReference>